<dbReference type="RefSeq" id="WP_201246406.1">
    <property type="nucleotide sequence ID" value="NZ_NHSF01000066.1"/>
</dbReference>
<evidence type="ECO:0000256" key="5">
    <source>
        <dbReference type="PROSITE-ProRule" id="PRU00520"/>
    </source>
</evidence>
<dbReference type="NCBIfam" id="NF011000">
    <property type="entry name" value="PRK14426.1"/>
    <property type="match status" value="1"/>
</dbReference>
<dbReference type="AlphaFoldDB" id="A0AAJ0XHD8"/>
<dbReference type="PROSITE" id="PS00150">
    <property type="entry name" value="ACYLPHOSPHATASE_1"/>
    <property type="match status" value="1"/>
</dbReference>
<accession>A0AAJ0XHD8</accession>
<dbReference type="Proteomes" id="UP001296967">
    <property type="component" value="Unassembled WGS sequence"/>
</dbReference>
<feature type="active site" evidence="5">
    <location>
        <position position="30"/>
    </location>
</feature>
<dbReference type="EC" id="3.6.1.7" evidence="2 5"/>
<evidence type="ECO:0000256" key="1">
    <source>
        <dbReference type="ARBA" id="ARBA00005614"/>
    </source>
</evidence>
<dbReference type="InterPro" id="IPR036046">
    <property type="entry name" value="Acylphosphatase-like_dom_sf"/>
</dbReference>
<evidence type="ECO:0000256" key="7">
    <source>
        <dbReference type="RuleBase" id="RU004168"/>
    </source>
</evidence>
<dbReference type="InterPro" id="IPR001792">
    <property type="entry name" value="Acylphosphatase-like_dom"/>
</dbReference>
<evidence type="ECO:0000256" key="3">
    <source>
        <dbReference type="ARBA" id="ARBA00015991"/>
    </source>
</evidence>
<dbReference type="InterPro" id="IPR017968">
    <property type="entry name" value="Acylphosphatase_CS"/>
</dbReference>
<evidence type="ECO:0000313" key="9">
    <source>
        <dbReference type="EMBL" id="MBK5931575.1"/>
    </source>
</evidence>
<organism evidence="9 10">
    <name type="scientific">Halochromatium salexigens</name>
    <name type="common">Chromatium salexigens</name>
    <dbReference type="NCBI Taxonomy" id="49447"/>
    <lineage>
        <taxon>Bacteria</taxon>
        <taxon>Pseudomonadati</taxon>
        <taxon>Pseudomonadota</taxon>
        <taxon>Gammaproteobacteria</taxon>
        <taxon>Chromatiales</taxon>
        <taxon>Chromatiaceae</taxon>
        <taxon>Halochromatium</taxon>
    </lineage>
</organism>
<comment type="caution">
    <text evidence="9">The sequence shown here is derived from an EMBL/GenBank/DDBJ whole genome shotgun (WGS) entry which is preliminary data.</text>
</comment>
<comment type="catalytic activity">
    <reaction evidence="4 5 6">
        <text>an acyl phosphate + H2O = a carboxylate + phosphate + H(+)</text>
        <dbReference type="Rhea" id="RHEA:14965"/>
        <dbReference type="ChEBI" id="CHEBI:15377"/>
        <dbReference type="ChEBI" id="CHEBI:15378"/>
        <dbReference type="ChEBI" id="CHEBI:29067"/>
        <dbReference type="ChEBI" id="CHEBI:43474"/>
        <dbReference type="ChEBI" id="CHEBI:59918"/>
        <dbReference type="EC" id="3.6.1.7"/>
    </reaction>
</comment>
<dbReference type="PROSITE" id="PS51160">
    <property type="entry name" value="ACYLPHOSPHATASE_3"/>
    <property type="match status" value="1"/>
</dbReference>
<feature type="active site" evidence="5">
    <location>
        <position position="48"/>
    </location>
</feature>
<dbReference type="EMBL" id="NHSF01000066">
    <property type="protein sequence ID" value="MBK5931575.1"/>
    <property type="molecule type" value="Genomic_DNA"/>
</dbReference>
<dbReference type="PROSITE" id="PS00151">
    <property type="entry name" value="ACYLPHOSPHATASE_2"/>
    <property type="match status" value="1"/>
</dbReference>
<dbReference type="PANTHER" id="PTHR47268">
    <property type="entry name" value="ACYLPHOSPHATASE"/>
    <property type="match status" value="1"/>
</dbReference>
<evidence type="ECO:0000256" key="4">
    <source>
        <dbReference type="ARBA" id="ARBA00047645"/>
    </source>
</evidence>
<gene>
    <name evidence="9" type="ORF">CCR82_13865</name>
</gene>
<keyword evidence="10" id="KW-1185">Reference proteome</keyword>
<dbReference type="SUPFAM" id="SSF54975">
    <property type="entry name" value="Acylphosphatase/BLUF domain-like"/>
    <property type="match status" value="1"/>
</dbReference>
<dbReference type="Gene3D" id="3.30.70.100">
    <property type="match status" value="1"/>
</dbReference>
<feature type="domain" description="Acylphosphatase-like" evidence="8">
    <location>
        <begin position="15"/>
        <end position="100"/>
    </location>
</feature>
<protein>
    <recommendedName>
        <fullName evidence="3 5">Acylphosphatase</fullName>
        <ecNumber evidence="2 5">3.6.1.7</ecNumber>
    </recommendedName>
</protein>
<evidence type="ECO:0000256" key="2">
    <source>
        <dbReference type="ARBA" id="ARBA00012150"/>
    </source>
</evidence>
<dbReference type="PANTHER" id="PTHR47268:SF4">
    <property type="entry name" value="ACYLPHOSPHATASE"/>
    <property type="match status" value="1"/>
</dbReference>
<sequence length="100" mass="10814">MTDSDHPTEWAGARCIRCFVSGRVQGVFFRASAAKEAQQLGITGYARNLPDGRVEVLACGDASALERFKAWLHHGPTAAEVSAVACETQDYRPLSGFATR</sequence>
<evidence type="ECO:0000259" key="8">
    <source>
        <dbReference type="PROSITE" id="PS51160"/>
    </source>
</evidence>
<evidence type="ECO:0000313" key="10">
    <source>
        <dbReference type="Proteomes" id="UP001296967"/>
    </source>
</evidence>
<reference evidence="9" key="2">
    <citation type="journal article" date="2020" name="Microorganisms">
        <title>Osmotic Adaptation and Compatible Solute Biosynthesis of Phototrophic Bacteria as Revealed from Genome Analyses.</title>
        <authorList>
            <person name="Imhoff J.F."/>
            <person name="Rahn T."/>
            <person name="Kunzel S."/>
            <person name="Keller A."/>
            <person name="Neulinger S.C."/>
        </authorList>
    </citation>
    <scope>NUCLEOTIDE SEQUENCE</scope>
    <source>
        <strain evidence="9">DSM 4395</strain>
    </source>
</reference>
<comment type="similarity">
    <text evidence="1 7">Belongs to the acylphosphatase family.</text>
</comment>
<dbReference type="Pfam" id="PF00708">
    <property type="entry name" value="Acylphosphatase"/>
    <property type="match status" value="1"/>
</dbReference>
<name>A0AAJ0XHD8_HALSE</name>
<evidence type="ECO:0000256" key="6">
    <source>
        <dbReference type="RuleBase" id="RU000553"/>
    </source>
</evidence>
<dbReference type="NCBIfam" id="NF011022">
    <property type="entry name" value="PRK14451.1"/>
    <property type="match status" value="1"/>
</dbReference>
<keyword evidence="5 6" id="KW-0378">Hydrolase</keyword>
<dbReference type="GO" id="GO:0003998">
    <property type="term" value="F:acylphosphatase activity"/>
    <property type="evidence" value="ECO:0007669"/>
    <property type="project" value="UniProtKB-EC"/>
</dbReference>
<reference evidence="9" key="1">
    <citation type="submission" date="2017-05" db="EMBL/GenBank/DDBJ databases">
        <authorList>
            <person name="Imhoff J.F."/>
            <person name="Rahn T."/>
            <person name="Kuenzel S."/>
            <person name="Neulinger S.C."/>
        </authorList>
    </citation>
    <scope>NUCLEOTIDE SEQUENCE</scope>
    <source>
        <strain evidence="9">DSM 4395</strain>
    </source>
</reference>
<proteinExistence type="inferred from homology"/>
<dbReference type="InterPro" id="IPR020456">
    <property type="entry name" value="Acylphosphatase"/>
</dbReference>